<proteinExistence type="predicted"/>
<reference evidence="1" key="1">
    <citation type="submission" date="2020-05" db="EMBL/GenBank/DDBJ databases">
        <title>Large-scale comparative analyses of tick genomes elucidate their genetic diversity and vector capacities.</title>
        <authorList>
            <person name="Jia N."/>
            <person name="Wang J."/>
            <person name="Shi W."/>
            <person name="Du L."/>
            <person name="Sun Y."/>
            <person name="Zhan W."/>
            <person name="Jiang J."/>
            <person name="Wang Q."/>
            <person name="Zhang B."/>
            <person name="Ji P."/>
            <person name="Sakyi L.B."/>
            <person name="Cui X."/>
            <person name="Yuan T."/>
            <person name="Jiang B."/>
            <person name="Yang W."/>
            <person name="Lam T.T.-Y."/>
            <person name="Chang Q."/>
            <person name="Ding S."/>
            <person name="Wang X."/>
            <person name="Zhu J."/>
            <person name="Ruan X."/>
            <person name="Zhao L."/>
            <person name="Wei J."/>
            <person name="Que T."/>
            <person name="Du C."/>
            <person name="Cheng J."/>
            <person name="Dai P."/>
            <person name="Han X."/>
            <person name="Huang E."/>
            <person name="Gao Y."/>
            <person name="Liu J."/>
            <person name="Shao H."/>
            <person name="Ye R."/>
            <person name="Li L."/>
            <person name="Wei W."/>
            <person name="Wang X."/>
            <person name="Wang C."/>
            <person name="Yang T."/>
            <person name="Huo Q."/>
            <person name="Li W."/>
            <person name="Guo W."/>
            <person name="Chen H."/>
            <person name="Zhou L."/>
            <person name="Ni X."/>
            <person name="Tian J."/>
            <person name="Zhou Y."/>
            <person name="Sheng Y."/>
            <person name="Liu T."/>
            <person name="Pan Y."/>
            <person name="Xia L."/>
            <person name="Li J."/>
            <person name="Zhao F."/>
            <person name="Cao W."/>
        </authorList>
    </citation>
    <scope>NUCLEOTIDE SEQUENCE</scope>
    <source>
        <strain evidence="1">Hyas-2018</strain>
    </source>
</reference>
<gene>
    <name evidence="1" type="ORF">HPB50_016613</name>
</gene>
<evidence type="ECO:0000313" key="2">
    <source>
        <dbReference type="Proteomes" id="UP000821845"/>
    </source>
</evidence>
<accession>A0ACB7S309</accession>
<name>A0ACB7S309_HYAAI</name>
<sequence length="440" mass="49843">MLEVAVRECAITALVVALGATLLHYLWFLLRRALKRDLPPGPRGLPLLGYLPFMTMDGHREIEELRRKYGNVFGLHLGFRYVVFLCDFDSIKEALSKDALLDRAEEFPLNVYAKSQSLIVSNGPRWKEQRSFTLRTMKALTSTLEAHAHEEASILVRQLASSEGKPVAVVSLLTFSTSNVVTALVYGRRFEYGSSERVQLEEIADMIPALSAQVSAINFFPWLRRVISLLNVGSCGRLRRALMSRDRLSGSFVRLREKTYQEGTVRDYVDSFLCEMKRRGPGKESFTRDVLTSNAASLFVAGSETLRSTNEWLLVMCVANPESQERIRSEIDSVLGKDGVGTRVLWEHRSRMPYTQAFIWETARCQAINPFGFMRRASEDVKVSGYVIPRGSVVIPSLSSVFCDASFWKDPEVFRPERFLVNDGTRAVKHERLIVFSHGR</sequence>
<dbReference type="Proteomes" id="UP000821845">
    <property type="component" value="Chromosome 6"/>
</dbReference>
<protein>
    <submittedName>
        <fullName evidence="1">Uncharacterized protein</fullName>
    </submittedName>
</protein>
<organism evidence="1 2">
    <name type="scientific">Hyalomma asiaticum</name>
    <name type="common">Tick</name>
    <dbReference type="NCBI Taxonomy" id="266040"/>
    <lineage>
        <taxon>Eukaryota</taxon>
        <taxon>Metazoa</taxon>
        <taxon>Ecdysozoa</taxon>
        <taxon>Arthropoda</taxon>
        <taxon>Chelicerata</taxon>
        <taxon>Arachnida</taxon>
        <taxon>Acari</taxon>
        <taxon>Parasitiformes</taxon>
        <taxon>Ixodida</taxon>
        <taxon>Ixodoidea</taxon>
        <taxon>Ixodidae</taxon>
        <taxon>Hyalomminae</taxon>
        <taxon>Hyalomma</taxon>
    </lineage>
</organism>
<dbReference type="EMBL" id="CM023486">
    <property type="protein sequence ID" value="KAH6928466.1"/>
    <property type="molecule type" value="Genomic_DNA"/>
</dbReference>
<evidence type="ECO:0000313" key="1">
    <source>
        <dbReference type="EMBL" id="KAH6928466.1"/>
    </source>
</evidence>
<comment type="caution">
    <text evidence="1">The sequence shown here is derived from an EMBL/GenBank/DDBJ whole genome shotgun (WGS) entry which is preliminary data.</text>
</comment>
<keyword evidence="2" id="KW-1185">Reference proteome</keyword>